<proteinExistence type="predicted"/>
<keyword evidence="3" id="KW-1185">Reference proteome</keyword>
<feature type="compositionally biased region" description="Basic residues" evidence="1">
    <location>
        <begin position="309"/>
        <end position="325"/>
    </location>
</feature>
<name>A0AAW1IZY3_POPJA</name>
<reference evidence="2 3" key="1">
    <citation type="journal article" date="2024" name="BMC Genomics">
        <title>De novo assembly and annotation of Popillia japonica's genome with initial clues to its potential as an invasive pest.</title>
        <authorList>
            <person name="Cucini C."/>
            <person name="Boschi S."/>
            <person name="Funari R."/>
            <person name="Cardaioli E."/>
            <person name="Iannotti N."/>
            <person name="Marturano G."/>
            <person name="Paoli F."/>
            <person name="Bruttini M."/>
            <person name="Carapelli A."/>
            <person name="Frati F."/>
            <person name="Nardi F."/>
        </authorList>
    </citation>
    <scope>NUCLEOTIDE SEQUENCE [LARGE SCALE GENOMIC DNA]</scope>
    <source>
        <strain evidence="2">DMR45628</strain>
    </source>
</reference>
<dbReference type="Proteomes" id="UP001458880">
    <property type="component" value="Unassembled WGS sequence"/>
</dbReference>
<evidence type="ECO:0000313" key="2">
    <source>
        <dbReference type="EMBL" id="KAK9696123.1"/>
    </source>
</evidence>
<sequence>MALRLSTTINRQLVETARRHFSARCGAEPPAYVKRTMFGQLDAQSPFPPPPPSLSARTSWTRNKEEFTNLLARKISDLQQMKSTLFPGYYVRNIDAIAGETTAKVNKKPEMKVQGTQVNFISPVKITKPIVSQSVRNYVTIHYRRPRLNNRQFVLKLRRHKEFVRPKRITITKPKINTDFVPDIDTRSKKYLREPIGTEYYAPQRVTSPYPSFSELRGGDFCNKYAIGGYTVEVPIFRQSLQCLHTTPTFTSDKADRPWSGSKKKPCTYKEPPGDFDDVPDTPHPKKKKKCTYKEPPGDFDDVPDTPHPKKKKKTPQSKKPKPKKKAADESRPPLTLFGPGAADAAE</sequence>
<organism evidence="2 3">
    <name type="scientific">Popillia japonica</name>
    <name type="common">Japanese beetle</name>
    <dbReference type="NCBI Taxonomy" id="7064"/>
    <lineage>
        <taxon>Eukaryota</taxon>
        <taxon>Metazoa</taxon>
        <taxon>Ecdysozoa</taxon>
        <taxon>Arthropoda</taxon>
        <taxon>Hexapoda</taxon>
        <taxon>Insecta</taxon>
        <taxon>Pterygota</taxon>
        <taxon>Neoptera</taxon>
        <taxon>Endopterygota</taxon>
        <taxon>Coleoptera</taxon>
        <taxon>Polyphaga</taxon>
        <taxon>Scarabaeiformia</taxon>
        <taxon>Scarabaeidae</taxon>
        <taxon>Rutelinae</taxon>
        <taxon>Popillia</taxon>
    </lineage>
</organism>
<dbReference type="EMBL" id="JASPKY010000461">
    <property type="protein sequence ID" value="KAK9696123.1"/>
    <property type="molecule type" value="Genomic_DNA"/>
</dbReference>
<evidence type="ECO:0000256" key="1">
    <source>
        <dbReference type="SAM" id="MobiDB-lite"/>
    </source>
</evidence>
<evidence type="ECO:0000313" key="3">
    <source>
        <dbReference type="Proteomes" id="UP001458880"/>
    </source>
</evidence>
<accession>A0AAW1IZY3</accession>
<dbReference type="AlphaFoldDB" id="A0AAW1IZY3"/>
<protein>
    <submittedName>
        <fullName evidence="2">Uncharacterized protein</fullName>
    </submittedName>
</protein>
<comment type="caution">
    <text evidence="2">The sequence shown here is derived from an EMBL/GenBank/DDBJ whole genome shotgun (WGS) entry which is preliminary data.</text>
</comment>
<gene>
    <name evidence="2" type="ORF">QE152_g32103</name>
</gene>
<feature type="region of interest" description="Disordered" evidence="1">
    <location>
        <begin position="248"/>
        <end position="347"/>
    </location>
</feature>